<sequence>MANKNSFLKVLGVAILGTILLIVSNGLTISGITIFDEAILNDLDWTKSELKFRDFINLVSAALLAPFVGAVIDKYGAKRLMIIGLLVISAMLYLYSKIEFTWHVYLIHFVFAIALSGAGALAVLIMVSKRVTEKRGIAIGIALAGTSAGGIIIPQIGIPLLKNFGWRTAFQYEALLPILVAILLLIFIKPVTFKEKTTTDTSEKDKETGLIEVQFKKALKTPVFWAICIAGACCFYSIMGLITNLFLYLREQDFSVVSAGNTLSIFFMIILGSKLVSGAIAEYINEHKLFKIQVSLMALGALCIALDSPVLVWPALILYALGWGGLYTIINYIIITTFGVKSAGKIGGIIAAFKGLGAGLGAWMTGLISDQTGSYSMSFWVVVIILCIAISVSFFIKPIVSVQETGKIAS</sequence>
<dbReference type="InterPro" id="IPR050327">
    <property type="entry name" value="Proton-linked_MCT"/>
</dbReference>
<feature type="transmembrane region" description="Helical" evidence="4">
    <location>
        <begin position="346"/>
        <end position="365"/>
    </location>
</feature>
<evidence type="ECO:0000256" key="4">
    <source>
        <dbReference type="SAM" id="Phobius"/>
    </source>
</evidence>
<dbReference type="OrthoDB" id="9814303at2"/>
<dbReference type="Proteomes" id="UP000269412">
    <property type="component" value="Unassembled WGS sequence"/>
</dbReference>
<feature type="transmembrane region" description="Helical" evidence="4">
    <location>
        <begin position="55"/>
        <end position="72"/>
    </location>
</feature>
<feature type="transmembrane region" description="Helical" evidence="4">
    <location>
        <begin position="7"/>
        <end position="35"/>
    </location>
</feature>
<evidence type="ECO:0000259" key="5">
    <source>
        <dbReference type="PROSITE" id="PS50850"/>
    </source>
</evidence>
<reference evidence="6 7" key="1">
    <citation type="submission" date="2018-10" db="EMBL/GenBank/DDBJ databases">
        <title>Genomic Encyclopedia of Archaeal and Bacterial Type Strains, Phase II (KMG-II): from individual species to whole genera.</title>
        <authorList>
            <person name="Goeker M."/>
        </authorList>
    </citation>
    <scope>NUCLEOTIDE SEQUENCE [LARGE SCALE GENOMIC DNA]</scope>
    <source>
        <strain evidence="6 7">DSM 25230</strain>
    </source>
</reference>
<dbReference type="PANTHER" id="PTHR11360:SF290">
    <property type="entry name" value="MONOCARBOXYLATE MFS PERMEASE"/>
    <property type="match status" value="1"/>
</dbReference>
<feature type="transmembrane region" description="Helical" evidence="4">
    <location>
        <begin position="377"/>
        <end position="396"/>
    </location>
</feature>
<keyword evidence="3 4" id="KW-0472">Membrane</keyword>
<feature type="transmembrane region" description="Helical" evidence="4">
    <location>
        <begin position="102"/>
        <end position="125"/>
    </location>
</feature>
<keyword evidence="7" id="KW-1185">Reference proteome</keyword>
<evidence type="ECO:0000313" key="6">
    <source>
        <dbReference type="EMBL" id="RKR15245.1"/>
    </source>
</evidence>
<dbReference type="PROSITE" id="PS50850">
    <property type="entry name" value="MFS"/>
    <property type="match status" value="1"/>
</dbReference>
<dbReference type="GO" id="GO:0022857">
    <property type="term" value="F:transmembrane transporter activity"/>
    <property type="evidence" value="ECO:0007669"/>
    <property type="project" value="InterPro"/>
</dbReference>
<feature type="transmembrane region" description="Helical" evidence="4">
    <location>
        <begin position="313"/>
        <end position="334"/>
    </location>
</feature>
<protein>
    <submittedName>
        <fullName evidence="6">Cyanate permease</fullName>
    </submittedName>
</protein>
<dbReference type="RefSeq" id="WP_121065161.1">
    <property type="nucleotide sequence ID" value="NZ_RBIQ01000007.1"/>
</dbReference>
<feature type="transmembrane region" description="Helical" evidence="4">
    <location>
        <begin position="223"/>
        <end position="248"/>
    </location>
</feature>
<dbReference type="SUPFAM" id="SSF103473">
    <property type="entry name" value="MFS general substrate transporter"/>
    <property type="match status" value="1"/>
</dbReference>
<dbReference type="InterPro" id="IPR020846">
    <property type="entry name" value="MFS_dom"/>
</dbReference>
<feature type="transmembrane region" description="Helical" evidence="4">
    <location>
        <begin position="254"/>
        <end position="277"/>
    </location>
</feature>
<dbReference type="AlphaFoldDB" id="A0A495EED4"/>
<dbReference type="Gene3D" id="1.20.1250.20">
    <property type="entry name" value="MFS general substrate transporter like domains"/>
    <property type="match status" value="1"/>
</dbReference>
<comment type="caution">
    <text evidence="6">The sequence shown here is derived from an EMBL/GenBank/DDBJ whole genome shotgun (WGS) entry which is preliminary data.</text>
</comment>
<dbReference type="Pfam" id="PF07690">
    <property type="entry name" value="MFS_1"/>
    <property type="match status" value="1"/>
</dbReference>
<feature type="transmembrane region" description="Helical" evidence="4">
    <location>
        <begin position="137"/>
        <end position="157"/>
    </location>
</feature>
<gene>
    <name evidence="6" type="ORF">CLV91_1327</name>
</gene>
<evidence type="ECO:0000256" key="2">
    <source>
        <dbReference type="ARBA" id="ARBA00022989"/>
    </source>
</evidence>
<dbReference type="InterPro" id="IPR036259">
    <property type="entry name" value="MFS_trans_sf"/>
</dbReference>
<feature type="transmembrane region" description="Helical" evidence="4">
    <location>
        <begin position="79"/>
        <end position="96"/>
    </location>
</feature>
<evidence type="ECO:0000256" key="3">
    <source>
        <dbReference type="ARBA" id="ARBA00023136"/>
    </source>
</evidence>
<dbReference type="EMBL" id="RBIQ01000007">
    <property type="protein sequence ID" value="RKR15245.1"/>
    <property type="molecule type" value="Genomic_DNA"/>
</dbReference>
<proteinExistence type="predicted"/>
<feature type="transmembrane region" description="Helical" evidence="4">
    <location>
        <begin position="169"/>
        <end position="188"/>
    </location>
</feature>
<dbReference type="InterPro" id="IPR011701">
    <property type="entry name" value="MFS"/>
</dbReference>
<feature type="transmembrane region" description="Helical" evidence="4">
    <location>
        <begin position="289"/>
        <end position="307"/>
    </location>
</feature>
<dbReference type="PANTHER" id="PTHR11360">
    <property type="entry name" value="MONOCARBOXYLATE TRANSPORTER"/>
    <property type="match status" value="1"/>
</dbReference>
<evidence type="ECO:0000313" key="7">
    <source>
        <dbReference type="Proteomes" id="UP000269412"/>
    </source>
</evidence>
<organism evidence="6 7">
    <name type="scientific">Maribacter vaceletii</name>
    <dbReference type="NCBI Taxonomy" id="1206816"/>
    <lineage>
        <taxon>Bacteria</taxon>
        <taxon>Pseudomonadati</taxon>
        <taxon>Bacteroidota</taxon>
        <taxon>Flavobacteriia</taxon>
        <taxon>Flavobacteriales</taxon>
        <taxon>Flavobacteriaceae</taxon>
        <taxon>Maribacter</taxon>
    </lineage>
</organism>
<name>A0A495EED4_9FLAO</name>
<keyword evidence="1 4" id="KW-0812">Transmembrane</keyword>
<accession>A0A495EED4</accession>
<evidence type="ECO:0000256" key="1">
    <source>
        <dbReference type="ARBA" id="ARBA00022692"/>
    </source>
</evidence>
<keyword evidence="2 4" id="KW-1133">Transmembrane helix</keyword>
<feature type="domain" description="Major facilitator superfamily (MFS) profile" evidence="5">
    <location>
        <begin position="10"/>
        <end position="401"/>
    </location>
</feature>